<evidence type="ECO:0000256" key="3">
    <source>
        <dbReference type="ARBA" id="ARBA00023186"/>
    </source>
</evidence>
<evidence type="ECO:0000256" key="1">
    <source>
        <dbReference type="ARBA" id="ARBA00008231"/>
    </source>
</evidence>
<dbReference type="InterPro" id="IPR023335">
    <property type="entry name" value="ATP12_ortho_dom_sf"/>
</dbReference>
<evidence type="ECO:0000313" key="5">
    <source>
        <dbReference type="Proteomes" id="UP000076609"/>
    </source>
</evidence>
<keyword evidence="3" id="KW-0143">Chaperone</keyword>
<dbReference type="Gene3D" id="1.10.3580.10">
    <property type="entry name" value="ATP12 ATPase"/>
    <property type="match status" value="1"/>
</dbReference>
<proteinExistence type="inferred from homology"/>
<comment type="caution">
    <text evidence="4">The sequence shown here is derived from an EMBL/GenBank/DDBJ whole genome shotgun (WGS) entry which is preliminary data.</text>
</comment>
<dbReference type="PANTHER" id="PTHR21013:SF10">
    <property type="entry name" value="ATP SYNTHASE MITOCHONDRIAL F1 COMPLEX ASSEMBLY FACTOR 2"/>
    <property type="match status" value="1"/>
</dbReference>
<dbReference type="EMBL" id="LQQO01000021">
    <property type="protein sequence ID" value="KZE13449.1"/>
    <property type="molecule type" value="Genomic_DNA"/>
</dbReference>
<dbReference type="InterPro" id="IPR011419">
    <property type="entry name" value="ATP12_ATP_synth-F1-assembly"/>
</dbReference>
<protein>
    <submittedName>
        <fullName evidence="4">ATPase</fullName>
    </submittedName>
</protein>
<reference evidence="5" key="1">
    <citation type="submission" date="2016-01" db="EMBL/GenBank/DDBJ databases">
        <title>Draft genome of Chromobacterium sp. F49.</title>
        <authorList>
            <person name="Hong K.W."/>
        </authorList>
    </citation>
    <scope>NUCLEOTIDE SEQUENCE [LARGE SCALE GENOMIC DNA]</scope>
    <source>
        <strain evidence="5">CN3</strain>
    </source>
</reference>
<comment type="similarity">
    <text evidence="1">Belongs to the ATP12 family.</text>
</comment>
<keyword evidence="2" id="KW-0809">Transit peptide</keyword>
<gene>
    <name evidence="4" type="ORF">AVT10_15645</name>
</gene>
<keyword evidence="5" id="KW-1185">Reference proteome</keyword>
<sequence>MKRFWQDVAVTADGGIALDGRPVRTPGRLPLVVPFPALGEAIADEWRAVEETIDPRAMPLTGLANAAIERIAPDAATFAGGIAVYGGSDLLCYRAEPGPLADRQAAIWDPVLDWARERFGVDFSVTDGVMPVEQPPRTLARLREAVVALSPWQLAPLSPIVSLTGSLLLGLAVVERAIDADTAWAAAHVDEDWQAEQWGEDALAAETRAARASDYRAAIRFLDLIRA</sequence>
<dbReference type="InterPro" id="IPR042272">
    <property type="entry name" value="ATP12_ATP_synth-F1-assembly_N"/>
</dbReference>
<dbReference type="Gene3D" id="3.30.2180.10">
    <property type="entry name" value="ATP12-like"/>
    <property type="match status" value="1"/>
</dbReference>
<dbReference type="Proteomes" id="UP000076609">
    <property type="component" value="Unassembled WGS sequence"/>
</dbReference>
<dbReference type="Pfam" id="PF07542">
    <property type="entry name" value="ATP12"/>
    <property type="match status" value="1"/>
</dbReference>
<evidence type="ECO:0000256" key="2">
    <source>
        <dbReference type="ARBA" id="ARBA00022946"/>
    </source>
</evidence>
<accession>A0ABR5YCE6</accession>
<name>A0ABR5YCE6_9SPHN</name>
<dbReference type="RefSeq" id="WP_066690895.1">
    <property type="nucleotide sequence ID" value="NZ_LQQO01000021.1"/>
</dbReference>
<organism evidence="4 5">
    <name type="scientific">Sphingomonas hankookensis</name>
    <dbReference type="NCBI Taxonomy" id="563996"/>
    <lineage>
        <taxon>Bacteria</taxon>
        <taxon>Pseudomonadati</taxon>
        <taxon>Pseudomonadota</taxon>
        <taxon>Alphaproteobacteria</taxon>
        <taxon>Sphingomonadales</taxon>
        <taxon>Sphingomonadaceae</taxon>
        <taxon>Sphingomonas</taxon>
    </lineage>
</organism>
<evidence type="ECO:0000313" key="4">
    <source>
        <dbReference type="EMBL" id="KZE13449.1"/>
    </source>
</evidence>
<dbReference type="SUPFAM" id="SSF160909">
    <property type="entry name" value="ATP12-like"/>
    <property type="match status" value="1"/>
</dbReference>
<dbReference type="PANTHER" id="PTHR21013">
    <property type="entry name" value="ATP SYNTHASE MITOCHONDRIAL F1 COMPLEX ASSEMBLY FACTOR 2/ATP12 PROTEIN, MITOCHONDRIAL PRECURSOR"/>
    <property type="match status" value="1"/>
</dbReference>